<dbReference type="PANTHER" id="PTHR31975:SF1">
    <property type="entry name" value="BUD SITE SELECTION PROTEIN 7-RELATED"/>
    <property type="match status" value="1"/>
</dbReference>
<accession>A0A2T5LMW5</accession>
<dbReference type="AlphaFoldDB" id="A0A2T5LMW5"/>
<dbReference type="GO" id="GO:0006893">
    <property type="term" value="P:Golgi to plasma membrane transport"/>
    <property type="evidence" value="ECO:0007669"/>
    <property type="project" value="UniProtKB-ARBA"/>
</dbReference>
<evidence type="ECO:0000313" key="2">
    <source>
        <dbReference type="EMBL" id="PTU17614.1"/>
    </source>
</evidence>
<organism evidence="2 3">
    <name type="scientific">Aspergillus ochraceoroseus IBT 24754</name>
    <dbReference type="NCBI Taxonomy" id="1392256"/>
    <lineage>
        <taxon>Eukaryota</taxon>
        <taxon>Fungi</taxon>
        <taxon>Dikarya</taxon>
        <taxon>Ascomycota</taxon>
        <taxon>Pezizomycotina</taxon>
        <taxon>Eurotiomycetes</taxon>
        <taxon>Eurotiomycetidae</taxon>
        <taxon>Eurotiales</taxon>
        <taxon>Aspergillaceae</taxon>
        <taxon>Aspergillus</taxon>
        <taxon>Aspergillus subgen. Nidulantes</taxon>
    </lineage>
</organism>
<dbReference type="InterPro" id="IPR011990">
    <property type="entry name" value="TPR-like_helical_dom_sf"/>
</dbReference>
<dbReference type="Pfam" id="PF09295">
    <property type="entry name" value="ChAPs"/>
    <property type="match status" value="1"/>
</dbReference>
<name>A0A2T5LMW5_9EURO</name>
<comment type="caution">
    <text evidence="2">The sequence shown here is derived from an EMBL/GenBank/DDBJ whole genome shotgun (WGS) entry which is preliminary data.</text>
</comment>
<dbReference type="Gene3D" id="1.25.40.10">
    <property type="entry name" value="Tetratricopeptide repeat domain"/>
    <property type="match status" value="2"/>
</dbReference>
<dbReference type="Proteomes" id="UP000244073">
    <property type="component" value="Unassembled WGS sequence"/>
</dbReference>
<dbReference type="VEuPathDB" id="FungiDB:P175DRAFT_0446044"/>
<dbReference type="GO" id="GO:0034044">
    <property type="term" value="C:exomer complex"/>
    <property type="evidence" value="ECO:0007669"/>
    <property type="project" value="TreeGrafter"/>
</dbReference>
<dbReference type="FunFam" id="1.25.40.10:FF:000149">
    <property type="entry name" value="Clathrin-coated vesiclec protein (Bud7)"/>
    <property type="match status" value="1"/>
</dbReference>
<gene>
    <name evidence="2" type="ORF">P175DRAFT_0446044</name>
</gene>
<proteinExistence type="predicted"/>
<dbReference type="RefSeq" id="XP_040749006.1">
    <property type="nucleotide sequence ID" value="XM_040894324.1"/>
</dbReference>
<dbReference type="FunFam" id="1.25.40.10:FF:000146">
    <property type="entry name" value="Clathrin-coated vesiclec protein (Bud7)"/>
    <property type="match status" value="1"/>
</dbReference>
<sequence>MVAPAVPEIYEEDELFAAVDARSESLQNLRELGPPDLVYLVKQPKTGSTRQTGVYHHVTGIDASSSASLAAYVNTLTFSPLDKTNKVVSGVYCCYNAFSHLDMRVEVKIPGSLESYCIDERGDKRVATEALWLETFLCGVLRAYSYADDGSGDAIRKIVGVRRFNPVTNTEMEHRFLDAAERLFFMGRQLSSDPETQVPNTVTNHLTSGLLKYIHTTGRYTSGINLFEKLRTKDVEVSSLLAKVLRMADEEVRAVRLMFDALQDVPMDYALLDCQADFCSSKGEGEMALECAKRAVTAAPSEFSTWARLAEVYVNLEQWDLALLTLNSCPMFTYQDKDTPRMPQPSRIMLPILAESMLDEIDEGQPRQGDPHDYVHPSLRRLHAATYQGTFLKAYNLLTKIAAAIGWDQLLKVRSEVFVMEEEYRTERQQSTSKHSIHTIPETNGDHEHESGHSSQDDSSDEPATNGDDGPQGGDAIERPEQTMASEAAKSGSEPVSRMNPYLSPCRILFPPILNVIITQSDPSHSSYTQFRNKRLCERWLDNLFMVLYEDLRIYTIWRTEVAQYRQQAMEYKKSATEWEILGELAERLHHFEEGIEAYQNCLSIRFSPKAMRGLLKLYEQQNDTRSMLGALIRLIAWQYRWYSEFSPELLFMIRKLIEDEGAVKVRSIVQATNLPQTVLDLTHQYCQLCATFRSSGSDG</sequence>
<dbReference type="SUPFAM" id="SSF48452">
    <property type="entry name" value="TPR-like"/>
    <property type="match status" value="1"/>
</dbReference>
<feature type="region of interest" description="Disordered" evidence="1">
    <location>
        <begin position="424"/>
        <end position="477"/>
    </location>
</feature>
<dbReference type="OrthoDB" id="434695at2759"/>
<protein>
    <submittedName>
        <fullName evidence="2">Uncharacterized protein</fullName>
    </submittedName>
</protein>
<feature type="compositionally biased region" description="Basic and acidic residues" evidence="1">
    <location>
        <begin position="444"/>
        <end position="456"/>
    </location>
</feature>
<evidence type="ECO:0000313" key="3">
    <source>
        <dbReference type="Proteomes" id="UP000244073"/>
    </source>
</evidence>
<evidence type="ECO:0000256" key="1">
    <source>
        <dbReference type="SAM" id="MobiDB-lite"/>
    </source>
</evidence>
<dbReference type="InterPro" id="IPR015374">
    <property type="entry name" value="ChAPs"/>
</dbReference>
<reference evidence="2 3" key="1">
    <citation type="journal article" date="2018" name="Proc. Natl. Acad. Sci. U.S.A.">
        <title>Linking secondary metabolites to gene clusters through genome sequencing of six diverse Aspergillus species.</title>
        <authorList>
            <person name="Kaerboelling I."/>
            <person name="Vesth T.C."/>
            <person name="Frisvad J.C."/>
            <person name="Nybo J.L."/>
            <person name="Theobald S."/>
            <person name="Kuo A."/>
            <person name="Bowyer P."/>
            <person name="Matsuda Y."/>
            <person name="Mondo S."/>
            <person name="Lyhne E.K."/>
            <person name="Kogle M.E."/>
            <person name="Clum A."/>
            <person name="Lipzen A."/>
            <person name="Salamov A."/>
            <person name="Ngan C.Y."/>
            <person name="Daum C."/>
            <person name="Chiniquy J."/>
            <person name="Barry K."/>
            <person name="LaButti K."/>
            <person name="Haridas S."/>
            <person name="Simmons B.A."/>
            <person name="Magnuson J.K."/>
            <person name="Mortensen U.H."/>
            <person name="Larsen T.O."/>
            <person name="Grigoriev I.V."/>
            <person name="Baker S.E."/>
            <person name="Andersen M.R."/>
        </authorList>
    </citation>
    <scope>NUCLEOTIDE SEQUENCE [LARGE SCALE GENOMIC DNA]</scope>
    <source>
        <strain evidence="2 3">IBT 24754</strain>
    </source>
</reference>
<dbReference type="PANTHER" id="PTHR31975">
    <property type="entry name" value="BUD SITE SELECTION PROTEIN 7-RELATED"/>
    <property type="match status" value="1"/>
</dbReference>
<dbReference type="GeneID" id="63811206"/>
<dbReference type="EMBL" id="MSFN02000010">
    <property type="protein sequence ID" value="PTU17614.1"/>
    <property type="molecule type" value="Genomic_DNA"/>
</dbReference>